<keyword evidence="1" id="KW-0732">Signal</keyword>
<organism evidence="2 3">
    <name type="scientific">Stigmatella aurantiaca</name>
    <dbReference type="NCBI Taxonomy" id="41"/>
    <lineage>
        <taxon>Bacteria</taxon>
        <taxon>Pseudomonadati</taxon>
        <taxon>Myxococcota</taxon>
        <taxon>Myxococcia</taxon>
        <taxon>Myxococcales</taxon>
        <taxon>Cystobacterineae</taxon>
        <taxon>Archangiaceae</taxon>
        <taxon>Stigmatella</taxon>
    </lineage>
</organism>
<keyword evidence="3" id="KW-1185">Reference proteome</keyword>
<evidence type="ECO:0008006" key="4">
    <source>
        <dbReference type="Google" id="ProtNLM"/>
    </source>
</evidence>
<name>A0A1H8AXT0_STIAU</name>
<dbReference type="Proteomes" id="UP000182719">
    <property type="component" value="Unassembled WGS sequence"/>
</dbReference>
<proteinExistence type="predicted"/>
<protein>
    <recommendedName>
        <fullName evidence="4">Carboxypeptidase regulatory-like domain-containing protein</fullName>
    </recommendedName>
</protein>
<gene>
    <name evidence="2" type="ORF">SAMN05444354_122100</name>
</gene>
<accession>A0A1H8AXT0</accession>
<dbReference type="OrthoDB" id="5381067at2"/>
<dbReference type="PROSITE" id="PS51257">
    <property type="entry name" value="PROKAR_LIPOPROTEIN"/>
    <property type="match status" value="1"/>
</dbReference>
<dbReference type="RefSeq" id="WP_075010119.1">
    <property type="nucleotide sequence ID" value="NZ_FOAP01000022.1"/>
</dbReference>
<dbReference type="EMBL" id="FOAP01000022">
    <property type="protein sequence ID" value="SEM75515.1"/>
    <property type="molecule type" value="Genomic_DNA"/>
</dbReference>
<reference evidence="3" key="1">
    <citation type="submission" date="2016-10" db="EMBL/GenBank/DDBJ databases">
        <authorList>
            <person name="Varghese N."/>
            <person name="Submissions S."/>
        </authorList>
    </citation>
    <scope>NUCLEOTIDE SEQUENCE [LARGE SCALE GENOMIC DNA]</scope>
    <source>
        <strain evidence="3">DSM 17044</strain>
    </source>
</reference>
<evidence type="ECO:0000313" key="2">
    <source>
        <dbReference type="EMBL" id="SEM75515.1"/>
    </source>
</evidence>
<evidence type="ECO:0000256" key="1">
    <source>
        <dbReference type="SAM" id="SignalP"/>
    </source>
</evidence>
<feature type="chain" id="PRO_5010176429" description="Carboxypeptidase regulatory-like domain-containing protein" evidence="1">
    <location>
        <begin position="22"/>
        <end position="285"/>
    </location>
</feature>
<evidence type="ECO:0000313" key="3">
    <source>
        <dbReference type="Proteomes" id="UP000182719"/>
    </source>
</evidence>
<feature type="signal peptide" evidence="1">
    <location>
        <begin position="1"/>
        <end position="21"/>
    </location>
</feature>
<sequence>MKRPCLLALCSLLGWGLSACGDGTNPDPGLLTEDAQPVDLDHLRVTVRGQVDLFPEAAQRLALQGESPPSLAGLPVHIDEPLRVAVNDPSASFGTGLTTEGGAFDISGVPVKDIHTSLAASLAHPGLVPTSTIVFDTAFTGSRPRTDIANARAWAVPVSFQDALTQAVGEGAIGTHTQGLARTLWEAGFILGRVVDAQGQPVAGARVQAEPGELAGRLYYPSEDFTQAGQEGTSRHGLFVYVHSGLGAEAFRLTVHGTEAYPWRTAGAMPGRALVLTLHPGGRAP</sequence>
<dbReference type="AlphaFoldDB" id="A0A1H8AXT0"/>